<dbReference type="GO" id="GO:0050661">
    <property type="term" value="F:NADP binding"/>
    <property type="evidence" value="ECO:0007669"/>
    <property type="project" value="InterPro"/>
</dbReference>
<reference evidence="10" key="1">
    <citation type="submission" date="2021-01" db="EMBL/GenBank/DDBJ databases">
        <authorList>
            <person name="Corre E."/>
            <person name="Pelletier E."/>
            <person name="Niang G."/>
            <person name="Scheremetjew M."/>
            <person name="Finn R."/>
            <person name="Kale V."/>
            <person name="Holt S."/>
            <person name="Cochrane G."/>
            <person name="Meng A."/>
            <person name="Brown T."/>
            <person name="Cohen L."/>
        </authorList>
    </citation>
    <scope>NUCLEOTIDE SEQUENCE</scope>
    <source>
        <strain evidence="10">NIES-2562</strain>
    </source>
</reference>
<comment type="catalytic activity">
    <reaction evidence="7">
        <text>D-glucose 6-phosphate + NADP(+) = 6-phospho-D-glucono-1,5-lactone + NADPH + H(+)</text>
        <dbReference type="Rhea" id="RHEA:15841"/>
        <dbReference type="ChEBI" id="CHEBI:15378"/>
        <dbReference type="ChEBI" id="CHEBI:57783"/>
        <dbReference type="ChEBI" id="CHEBI:57955"/>
        <dbReference type="ChEBI" id="CHEBI:58349"/>
        <dbReference type="ChEBI" id="CHEBI:61548"/>
        <dbReference type="EC" id="1.1.1.49"/>
    </reaction>
</comment>
<dbReference type="HAMAP" id="MF_00966">
    <property type="entry name" value="G6PD"/>
    <property type="match status" value="1"/>
</dbReference>
<comment type="similarity">
    <text evidence="2 7">Belongs to the glucose-6-phosphate dehydrogenase family.</text>
</comment>
<dbReference type="EMBL" id="HBIB01034039">
    <property type="protein sequence ID" value="CAE0259830.1"/>
    <property type="molecule type" value="Transcribed_RNA"/>
</dbReference>
<evidence type="ECO:0000259" key="8">
    <source>
        <dbReference type="Pfam" id="PF00479"/>
    </source>
</evidence>
<dbReference type="PANTHER" id="PTHR23429">
    <property type="entry name" value="GLUCOSE-6-PHOSPHATE 1-DEHYDROGENASE G6PD"/>
    <property type="match status" value="1"/>
</dbReference>
<dbReference type="Gene3D" id="3.40.50.720">
    <property type="entry name" value="NAD(P)-binding Rossmann-like Domain"/>
    <property type="match status" value="1"/>
</dbReference>
<evidence type="ECO:0000256" key="6">
    <source>
        <dbReference type="ARBA" id="ARBA00023277"/>
    </source>
</evidence>
<evidence type="ECO:0000313" key="10">
    <source>
        <dbReference type="EMBL" id="CAE0259830.1"/>
    </source>
</evidence>
<evidence type="ECO:0000256" key="4">
    <source>
        <dbReference type="ARBA" id="ARBA00022857"/>
    </source>
</evidence>
<dbReference type="InterPro" id="IPR022674">
    <property type="entry name" value="G6P_DH_NAD-bd"/>
</dbReference>
<dbReference type="SUPFAM" id="SSF55347">
    <property type="entry name" value="Glyceraldehyde-3-phosphate dehydrogenase-like, C-terminal domain"/>
    <property type="match status" value="1"/>
</dbReference>
<dbReference type="GO" id="GO:0006006">
    <property type="term" value="P:glucose metabolic process"/>
    <property type="evidence" value="ECO:0007669"/>
    <property type="project" value="UniProtKB-KW"/>
</dbReference>
<dbReference type="GO" id="GO:0009051">
    <property type="term" value="P:pentose-phosphate shunt, oxidative branch"/>
    <property type="evidence" value="ECO:0007669"/>
    <property type="project" value="TreeGrafter"/>
</dbReference>
<dbReference type="Gene3D" id="3.30.360.10">
    <property type="entry name" value="Dihydrodipicolinate Reductase, domain 2"/>
    <property type="match status" value="1"/>
</dbReference>
<proteinExistence type="inferred from homology"/>
<dbReference type="PRINTS" id="PR00079">
    <property type="entry name" value="G6PDHDRGNASE"/>
</dbReference>
<keyword evidence="6 7" id="KW-0119">Carbohydrate metabolism</keyword>
<dbReference type="GO" id="GO:0004345">
    <property type="term" value="F:glucose-6-phosphate dehydrogenase activity"/>
    <property type="evidence" value="ECO:0007669"/>
    <property type="project" value="UniProtKB-EC"/>
</dbReference>
<dbReference type="InterPro" id="IPR019796">
    <property type="entry name" value="G6P_DH_AS"/>
</dbReference>
<dbReference type="InterPro" id="IPR036291">
    <property type="entry name" value="NAD(P)-bd_dom_sf"/>
</dbReference>
<name>A0A7S3DJQ5_9EUKA</name>
<dbReference type="InterPro" id="IPR022675">
    <property type="entry name" value="G6P_DH_C"/>
</dbReference>
<dbReference type="Pfam" id="PF00479">
    <property type="entry name" value="G6PD_N"/>
    <property type="match status" value="1"/>
</dbReference>
<keyword evidence="4 7" id="KW-0521">NADP</keyword>
<evidence type="ECO:0000259" key="9">
    <source>
        <dbReference type="Pfam" id="PF02781"/>
    </source>
</evidence>
<dbReference type="PROSITE" id="PS00069">
    <property type="entry name" value="G6P_DEHYDROGENASE"/>
    <property type="match status" value="1"/>
</dbReference>
<evidence type="ECO:0000256" key="3">
    <source>
        <dbReference type="ARBA" id="ARBA00022526"/>
    </source>
</evidence>
<feature type="domain" description="Glucose-6-phosphate dehydrogenase C-terminal" evidence="9">
    <location>
        <begin position="77"/>
        <end position="359"/>
    </location>
</feature>
<organism evidence="10">
    <name type="scientific">Palpitomonas bilix</name>
    <dbReference type="NCBI Taxonomy" id="652834"/>
    <lineage>
        <taxon>Eukaryota</taxon>
        <taxon>Eukaryota incertae sedis</taxon>
    </lineage>
</organism>
<evidence type="ECO:0000256" key="1">
    <source>
        <dbReference type="ARBA" id="ARBA00004937"/>
    </source>
</evidence>
<dbReference type="Pfam" id="PF02781">
    <property type="entry name" value="G6PD_C"/>
    <property type="match status" value="1"/>
</dbReference>
<evidence type="ECO:0000256" key="2">
    <source>
        <dbReference type="ARBA" id="ARBA00009975"/>
    </source>
</evidence>
<dbReference type="UniPathway" id="UPA00115">
    <property type="reaction ID" value="UER00408"/>
</dbReference>
<dbReference type="GO" id="GO:0005829">
    <property type="term" value="C:cytosol"/>
    <property type="evidence" value="ECO:0007669"/>
    <property type="project" value="TreeGrafter"/>
</dbReference>
<protein>
    <recommendedName>
        <fullName evidence="7">Glucose-6-phosphate 1-dehydrogenase</fullName>
        <ecNumber evidence="7">1.1.1.49</ecNumber>
    </recommendedName>
</protein>
<dbReference type="EC" id="1.1.1.49" evidence="7"/>
<dbReference type="NCBIfam" id="TIGR00871">
    <property type="entry name" value="zwf"/>
    <property type="match status" value="1"/>
</dbReference>
<feature type="domain" description="Glucose-6-phosphate dehydrogenase NAD-binding" evidence="8">
    <location>
        <begin position="1"/>
        <end position="75"/>
    </location>
</feature>
<accession>A0A7S3DJQ5</accession>
<gene>
    <name evidence="10" type="ORF">PBIL07802_LOCUS22106</name>
</gene>
<evidence type="ECO:0000256" key="5">
    <source>
        <dbReference type="ARBA" id="ARBA00023002"/>
    </source>
</evidence>
<evidence type="ECO:0000256" key="7">
    <source>
        <dbReference type="RuleBase" id="RU362120"/>
    </source>
</evidence>
<dbReference type="AlphaFoldDB" id="A0A7S3DJQ5"/>
<keyword evidence="5 7" id="KW-0560">Oxidoreductase</keyword>
<dbReference type="SUPFAM" id="SSF51735">
    <property type="entry name" value="NAD(P)-binding Rossmann-fold domains"/>
    <property type="match status" value="1"/>
</dbReference>
<keyword evidence="3 7" id="KW-0313">Glucose metabolism</keyword>
<comment type="function">
    <text evidence="7">Catalyzes the rate-limiting step of the oxidative pentose-phosphate pathway, which represents a route for the dissimilation of carbohydrates besides glycolysis.</text>
</comment>
<comment type="pathway">
    <text evidence="1 7">Carbohydrate degradation; pentose phosphate pathway; D-ribulose 5-phosphate from D-glucose 6-phosphate (oxidative stage): step 1/3.</text>
</comment>
<sequence>MFYLAIPPSIFADVIQGIDAKARAVNDGWTRLIVEKPFGRDTDSFHELNNVVAKHFNEHEIFRIDHYLGKELVQNLMILRFGNRIFEPLWNSNHVQSVTISFKEPFGVEGRAGYFDNFGIIRDVMQNHLLQILCLVGMECPASWAADDIRDEKVKVLKCIRDVDMDDVVVGQYGASADGTKKGYLEDPDVPSDSKTPTFAMAVFHIDNARWHNVPFMMKCGKALNERKAEVRIQFRHAPPPLFPGLARNELVISVQPDEAVYVKLMTKQPGLGMKLDQKELDFSYKHNFDEKTPEAYERLIYEVTRGEHSLFVRGDELDYAWQIFTPFLEKLEKVKPETYQYGERSLASADELARKNGFERSKYSSMR</sequence>
<dbReference type="PANTHER" id="PTHR23429:SF0">
    <property type="entry name" value="GLUCOSE-6-PHOSPHATE 1-DEHYDROGENASE"/>
    <property type="match status" value="1"/>
</dbReference>
<dbReference type="InterPro" id="IPR001282">
    <property type="entry name" value="G6P_DH"/>
</dbReference>